<dbReference type="PROSITE" id="PS51257">
    <property type="entry name" value="PROKAR_LIPOPROTEIN"/>
    <property type="match status" value="1"/>
</dbReference>
<sequence>MDSRFTRRAIVRAILLGMASSTLTACGGGGSGSNPPSTPSTPPPSPNQPDDPETPEEPECPPEETVGAQPPRGLHASWTDHPHTTRTLTWFTDGTTDPGTRIQYGPVIGDADSCSLTNAAFPFEVTGTAHETYGVEALTHVATLTGLQAGQAVRYRVGSDNGGWSPTRVFAPTRTDGFRFCHFGDHGLRDASQRVLSNVENQAPDFFIVAGDLSYANGDQPVWDRYFDMLEPLATRVPVMTCPGNHENKDGGGQGYRSRVSQPGKGIYYGFDYNRVHFFFSTGGSLLTDLSSTTELLVELAAMEKDLAEAWRRRRDGEIDFIVFVQHYTLWTNCEGRDPANFALVAVEEQILLRYDVDLVLVGHDHVFERSYPMAYGKPSDNGYVQVTQGGGGQSLYELIEEPANWAAVSRVCHGFTVVDVEDRRIRARSYAVSDEDGNLYPEGEEVLLDEFSLAPRVAAPTGITPLSTREQRPARSLAELDVDLNAMLKHTLQRNLTHDMNEMH</sequence>
<evidence type="ECO:0000313" key="6">
    <source>
        <dbReference type="EMBL" id="KAF0804846.1"/>
    </source>
</evidence>
<accession>A0ABQ6Y6P5</accession>
<feature type="domain" description="Purple acid phosphatase N-terminal" evidence="5">
    <location>
        <begin position="71"/>
        <end position="170"/>
    </location>
</feature>
<evidence type="ECO:0000256" key="3">
    <source>
        <dbReference type="SAM" id="SignalP"/>
    </source>
</evidence>
<proteinExistence type="predicted"/>
<dbReference type="Pfam" id="PF16656">
    <property type="entry name" value="Pur_ac_phosph_N"/>
    <property type="match status" value="1"/>
</dbReference>
<evidence type="ECO:0000259" key="4">
    <source>
        <dbReference type="Pfam" id="PF00149"/>
    </source>
</evidence>
<dbReference type="SUPFAM" id="SSF56300">
    <property type="entry name" value="Metallo-dependent phosphatases"/>
    <property type="match status" value="1"/>
</dbReference>
<gene>
    <name evidence="6" type="ORF">A6D6_02763</name>
</gene>
<evidence type="ECO:0000313" key="7">
    <source>
        <dbReference type="Proteomes" id="UP000771797"/>
    </source>
</evidence>
<reference evidence="6 7" key="1">
    <citation type="submission" date="2012-09" db="EMBL/GenBank/DDBJ databases">
        <title>Genome Sequence of alkane-degrading Bacterium Alcanivorax sp. 6-D-6.</title>
        <authorList>
            <person name="Lai Q."/>
            <person name="Shao Z."/>
        </authorList>
    </citation>
    <scope>NUCLEOTIDE SEQUENCE [LARGE SCALE GENOMIC DNA]</scope>
    <source>
        <strain evidence="6 7">6-D-6</strain>
    </source>
</reference>
<keyword evidence="1 3" id="KW-0732">Signal</keyword>
<keyword evidence="7" id="KW-1185">Reference proteome</keyword>
<dbReference type="SUPFAM" id="SSF49363">
    <property type="entry name" value="Purple acid phosphatase, N-terminal domain"/>
    <property type="match status" value="1"/>
</dbReference>
<dbReference type="Gene3D" id="2.60.40.380">
    <property type="entry name" value="Purple acid phosphatase-like, N-terminal"/>
    <property type="match status" value="1"/>
</dbReference>
<feature type="region of interest" description="Disordered" evidence="2">
    <location>
        <begin position="22"/>
        <end position="81"/>
    </location>
</feature>
<dbReference type="InterPro" id="IPR029052">
    <property type="entry name" value="Metallo-depent_PP-like"/>
</dbReference>
<dbReference type="Gene3D" id="3.60.21.10">
    <property type="match status" value="1"/>
</dbReference>
<feature type="signal peptide" evidence="3">
    <location>
        <begin position="1"/>
        <end position="24"/>
    </location>
</feature>
<dbReference type="Pfam" id="PF00149">
    <property type="entry name" value="Metallophos"/>
    <property type="match status" value="1"/>
</dbReference>
<feature type="compositionally biased region" description="Acidic residues" evidence="2">
    <location>
        <begin position="50"/>
        <end position="62"/>
    </location>
</feature>
<evidence type="ECO:0000256" key="1">
    <source>
        <dbReference type="ARBA" id="ARBA00022729"/>
    </source>
</evidence>
<dbReference type="PANTHER" id="PTHR45867">
    <property type="entry name" value="PURPLE ACID PHOSPHATASE"/>
    <property type="match status" value="1"/>
</dbReference>
<comment type="caution">
    <text evidence="6">The sequence shown here is derived from an EMBL/GenBank/DDBJ whole genome shotgun (WGS) entry which is preliminary data.</text>
</comment>
<evidence type="ECO:0000256" key="2">
    <source>
        <dbReference type="SAM" id="MobiDB-lite"/>
    </source>
</evidence>
<dbReference type="InterPro" id="IPR008963">
    <property type="entry name" value="Purple_acid_Pase-like_N"/>
</dbReference>
<feature type="chain" id="PRO_5046809785" evidence="3">
    <location>
        <begin position="25"/>
        <end position="505"/>
    </location>
</feature>
<dbReference type="InterPro" id="IPR015914">
    <property type="entry name" value="PAPs_N"/>
</dbReference>
<dbReference type="InterPro" id="IPR004843">
    <property type="entry name" value="Calcineurin-like_PHP"/>
</dbReference>
<dbReference type="RefSeq" id="WP_133491364.1">
    <property type="nucleotide sequence ID" value="NZ_AQPF01000024.1"/>
</dbReference>
<feature type="domain" description="Calcineurin-like phosphoesterase" evidence="4">
    <location>
        <begin position="178"/>
        <end position="367"/>
    </location>
</feature>
<organism evidence="6 7">
    <name type="scientific">Alcanivorax xiamenensis</name>
    <dbReference type="NCBI Taxonomy" id="1177156"/>
    <lineage>
        <taxon>Bacteria</taxon>
        <taxon>Pseudomonadati</taxon>
        <taxon>Pseudomonadota</taxon>
        <taxon>Gammaproteobacteria</taxon>
        <taxon>Oceanospirillales</taxon>
        <taxon>Alcanivoracaceae</taxon>
        <taxon>Alcanivorax</taxon>
    </lineage>
</organism>
<feature type="compositionally biased region" description="Pro residues" evidence="2">
    <location>
        <begin position="36"/>
        <end position="49"/>
    </location>
</feature>
<protein>
    <submittedName>
        <fullName evidence="6">Metallophosphoesterase</fullName>
    </submittedName>
</protein>
<name>A0ABQ6Y6P5_9GAMM</name>
<dbReference type="PANTHER" id="PTHR45867:SF3">
    <property type="entry name" value="ACID PHOSPHATASE TYPE 7"/>
    <property type="match status" value="1"/>
</dbReference>
<dbReference type="EMBL" id="AQPF01000024">
    <property type="protein sequence ID" value="KAF0804846.1"/>
    <property type="molecule type" value="Genomic_DNA"/>
</dbReference>
<dbReference type="Proteomes" id="UP000771797">
    <property type="component" value="Unassembled WGS sequence"/>
</dbReference>
<evidence type="ECO:0000259" key="5">
    <source>
        <dbReference type="Pfam" id="PF16656"/>
    </source>
</evidence>